<dbReference type="PANTHER" id="PTHR30121">
    <property type="entry name" value="UNCHARACTERIZED PROTEIN YJGR-RELATED"/>
    <property type="match status" value="1"/>
</dbReference>
<dbReference type="Gene3D" id="3.40.50.300">
    <property type="entry name" value="P-loop containing nucleotide triphosphate hydrolases"/>
    <property type="match status" value="2"/>
</dbReference>
<dbReference type="InterPro" id="IPR051162">
    <property type="entry name" value="T4SS_component"/>
</dbReference>
<dbReference type="SUPFAM" id="SSF52540">
    <property type="entry name" value="P-loop containing nucleoside triphosphate hydrolases"/>
    <property type="match status" value="1"/>
</dbReference>
<sequence length="822" mass="90547">MLALKTYRDKARGVPDLLDWAALVDDGIVLGKSGAMLAGFYYRGPDTASSTADERNYVTERVNAALARLGSGWASWFEAARLPSAGYPSAEASAFPDPVSRLIEAERRRQFTTHGAHYESDYALVVQYTPPLRRNTKIQDYLWDEDPTAAPLSPADQTLAAFRKALDDLEDALGTVLTVRRMTSYTHVCAQDREHLRDELVDYLHFCLTGDDTPLNIPPDGMYLDAVIGGRELWTGDTPRIGDRYIACVSLEGFPGASHPNVLDVLEHLPVAYRWSSRFIHLDQHEAVSHLHRYRRKWKQKVRGFWSQVFRTQGGVINEDALLMAGEAEAAITDASSALVTFGYYTPVIVLMGEDRGQLLDSARLVSREVQRLGFACRLETINAVEAWLGTLPGHPNPNVRRPLIHTLNLADLLPLASVWAGLDAAPCPFYPEASPPLLYGSAPGSTPFRLNLHVGDVGHTLVFGPTGAGKSTLLGTVAAQFRRYPGATVVAFDKGRSMQALALACGGAHHDIAGEASRLSFAPLAALDTAGDLAWAEDWIESCYQLQSGMPPTPAQREEIHRAMRLLSQEKGPEERSLTDFLLTVQDEKLRSALTPYTISGPLGHLLDSTRDGLGEDAFTVFEIEELMGMGEKSLIPVLLYLFRRFEKSLHGQPALLLLDEAWVMLGHPVFREKIREWLKVLRKANCAVVLATQSLSDAVRSGLLDVLLESCPTKLLLPNEEANKGGTPQVPGPRDLYSAIGLNEVQIGILKTAAKKRDYYYLSPDGRRLFSLALGPVALAFVGVSDKESVVQVRELAASHGANWPFQWLQKKGVRYDHLL</sequence>
<comment type="similarity">
    <text evidence="1">Belongs to the TrbE/VirB4 family.</text>
</comment>
<keyword evidence="2" id="KW-0547">Nucleotide-binding</keyword>
<gene>
    <name evidence="5" type="ORF">CRT60_03285</name>
</gene>
<keyword evidence="3" id="KW-0067">ATP-binding</keyword>
<dbReference type="InterPro" id="IPR043964">
    <property type="entry name" value="P-loop_TraG"/>
</dbReference>
<proteinExistence type="inferred from homology"/>
<dbReference type="InterPro" id="IPR027417">
    <property type="entry name" value="P-loop_NTPase"/>
</dbReference>
<comment type="caution">
    <text evidence="5">The sequence shown here is derived from an EMBL/GenBank/DDBJ whole genome shotgun (WGS) entry which is preliminary data.</text>
</comment>
<evidence type="ECO:0000313" key="6">
    <source>
        <dbReference type="Proteomes" id="UP000225379"/>
    </source>
</evidence>
<dbReference type="OrthoDB" id="9816422at2"/>
<dbReference type="RefSeq" id="WP_098735013.1">
    <property type="nucleotide sequence ID" value="NZ_PDKW01000037.1"/>
</dbReference>
<reference evidence="6" key="1">
    <citation type="submission" date="2017-10" db="EMBL/GenBank/DDBJ databases">
        <authorList>
            <person name="Kravchenko I.K."/>
            <person name="Grouzdev D.S."/>
        </authorList>
    </citation>
    <scope>NUCLEOTIDE SEQUENCE [LARGE SCALE GENOMIC DNA]</scope>
    <source>
        <strain evidence="6">B2</strain>
    </source>
</reference>
<dbReference type="Pfam" id="PF19044">
    <property type="entry name" value="P-loop_TraG"/>
    <property type="match status" value="1"/>
</dbReference>
<protein>
    <submittedName>
        <fullName evidence="5">Transporter</fullName>
    </submittedName>
</protein>
<dbReference type="SMART" id="SM00382">
    <property type="entry name" value="AAA"/>
    <property type="match status" value="1"/>
</dbReference>
<evidence type="ECO:0000259" key="4">
    <source>
        <dbReference type="SMART" id="SM00382"/>
    </source>
</evidence>
<dbReference type="Proteomes" id="UP000225379">
    <property type="component" value="Unassembled WGS sequence"/>
</dbReference>
<dbReference type="EMBL" id="PDKW01000037">
    <property type="protein sequence ID" value="PGH59021.1"/>
    <property type="molecule type" value="Genomic_DNA"/>
</dbReference>
<feature type="domain" description="AAA+ ATPase" evidence="4">
    <location>
        <begin position="457"/>
        <end position="712"/>
    </location>
</feature>
<evidence type="ECO:0000256" key="1">
    <source>
        <dbReference type="ARBA" id="ARBA00006512"/>
    </source>
</evidence>
<accession>A0A2B8BM44</accession>
<dbReference type="InterPro" id="IPR003593">
    <property type="entry name" value="AAA+_ATPase"/>
</dbReference>
<evidence type="ECO:0000313" key="5">
    <source>
        <dbReference type="EMBL" id="PGH59021.1"/>
    </source>
</evidence>
<evidence type="ECO:0000256" key="3">
    <source>
        <dbReference type="ARBA" id="ARBA00022840"/>
    </source>
</evidence>
<keyword evidence="6" id="KW-1185">Reference proteome</keyword>
<dbReference type="AlphaFoldDB" id="A0A2B8BM44"/>
<name>A0A2B8BM44_9PROT</name>
<organism evidence="5 6">
    <name type="scientific">Azospirillum palustre</name>
    <dbReference type="NCBI Taxonomy" id="2044885"/>
    <lineage>
        <taxon>Bacteria</taxon>
        <taxon>Pseudomonadati</taxon>
        <taxon>Pseudomonadota</taxon>
        <taxon>Alphaproteobacteria</taxon>
        <taxon>Rhodospirillales</taxon>
        <taxon>Azospirillaceae</taxon>
        <taxon>Azospirillum</taxon>
    </lineage>
</organism>
<dbReference type="GO" id="GO:0005524">
    <property type="term" value="F:ATP binding"/>
    <property type="evidence" value="ECO:0007669"/>
    <property type="project" value="UniProtKB-KW"/>
</dbReference>
<evidence type="ECO:0000256" key="2">
    <source>
        <dbReference type="ARBA" id="ARBA00022741"/>
    </source>
</evidence>
<dbReference type="InterPro" id="IPR018145">
    <property type="entry name" value="CagE_TrbE_VirB_cntrl_dom"/>
</dbReference>
<dbReference type="PANTHER" id="PTHR30121:SF12">
    <property type="entry name" value="TYPE IV SECRETION SYSTEM PROTEIN CAGE"/>
    <property type="match status" value="1"/>
</dbReference>
<dbReference type="Pfam" id="PF03135">
    <property type="entry name" value="CagE_TrbE_VirB"/>
    <property type="match status" value="1"/>
</dbReference>
<dbReference type="NCBIfam" id="NF010404">
    <property type="entry name" value="PRK13830.1"/>
    <property type="match status" value="1"/>
</dbReference>